<evidence type="ECO:0000256" key="6">
    <source>
        <dbReference type="ARBA" id="ARBA00022884"/>
    </source>
</evidence>
<keyword evidence="6" id="KW-0694">RNA-binding</keyword>
<dbReference type="InterPro" id="IPR042173">
    <property type="entry name" value="RNase_J_2"/>
</dbReference>
<feature type="domain" description="Metallo-beta-lactamase" evidence="7">
    <location>
        <begin position="20"/>
        <end position="220"/>
    </location>
</feature>
<keyword evidence="3" id="KW-0378">Hydrolase</keyword>
<dbReference type="Pfam" id="PF07521">
    <property type="entry name" value="RMMBL"/>
    <property type="match status" value="1"/>
</dbReference>
<comment type="caution">
    <text evidence="8">The sequence shown here is derived from an EMBL/GenBank/DDBJ whole genome shotgun (WGS) entry which is preliminary data.</text>
</comment>
<evidence type="ECO:0000256" key="1">
    <source>
        <dbReference type="ARBA" id="ARBA00022722"/>
    </source>
</evidence>
<keyword evidence="2" id="KW-0479">Metal-binding</keyword>
<dbReference type="SUPFAM" id="SSF56281">
    <property type="entry name" value="Metallo-hydrolase/oxidoreductase"/>
    <property type="match status" value="1"/>
</dbReference>
<organism evidence="8 9">
    <name type="scientific">Methylobacterium crusticola</name>
    <dbReference type="NCBI Taxonomy" id="1697972"/>
    <lineage>
        <taxon>Bacteria</taxon>
        <taxon>Pseudomonadati</taxon>
        <taxon>Pseudomonadota</taxon>
        <taxon>Alphaproteobacteria</taxon>
        <taxon>Hyphomicrobiales</taxon>
        <taxon>Methylobacteriaceae</taxon>
        <taxon>Methylobacterium</taxon>
    </lineage>
</organism>
<dbReference type="EMBL" id="BPQH01000009">
    <property type="protein sequence ID" value="GJD50478.1"/>
    <property type="molecule type" value="Genomic_DNA"/>
</dbReference>
<dbReference type="Gene3D" id="3.60.15.10">
    <property type="entry name" value="Ribonuclease Z/Hydroxyacylglutathione hydrolase-like"/>
    <property type="match status" value="1"/>
</dbReference>
<reference evidence="8" key="1">
    <citation type="journal article" date="2021" name="Front. Microbiol.">
        <title>Comprehensive Comparative Genomics and Phenotyping of Methylobacterium Species.</title>
        <authorList>
            <person name="Alessa O."/>
            <person name="Ogura Y."/>
            <person name="Fujitani Y."/>
            <person name="Takami H."/>
            <person name="Hayashi T."/>
            <person name="Sahin N."/>
            <person name="Tani A."/>
        </authorList>
    </citation>
    <scope>NUCLEOTIDE SEQUENCE</scope>
    <source>
        <strain evidence="8">KCTC 52305</strain>
    </source>
</reference>
<sequence length="557" mass="60115">MTNKGDELVFVPLGGVGEIGMNAALYGFGPPKGRKWIMVDLGMGFASEEHMPGVDLMYPDLSFAEEQRDNILAILITHGHEDHIGALGELWPRLKVPVYATRFTKNLIETRRQGEPGAAKIDLREVPADGRLNLGPFAVEYVPVAHSIPESNALAIRTALGLVLHTGDWKLDDTPVAGNTTSEEAFTRLGEEGVLAIVCDSTNVTREGRSPSEADVAAHLTELIRNAPHRVAVTTFASNVARMRAVAEAAKACGREVVAVGRAMDRVIDVARECGYLDGLPAIRGAEAYGYLPREKVVALLTGSQGEPRAALSRVSRDEHPEIALSPGDRVIFSSRAIPGNERAVGAIINDLIDAGIEVVTDRTELVHVSGHPRRDELAAMYRWTKPRIAVPVHGEPLHLAEHATFARKQGVEQVVKARNGTLIRLAPGEPEIVTHVKSGRIYKDGNVLVGAADRAIPERRKLASTGIISIAIALDRNGDIKGEPSIDLMGLPSYGRKGESIIDIVGDVVERTLDGLSRGKRRDSEAVENAVDRAIRSAVNEAWGKKPACHVMVVEI</sequence>
<dbReference type="InterPro" id="IPR001279">
    <property type="entry name" value="Metallo-B-lactamas"/>
</dbReference>
<dbReference type="Gene3D" id="3.10.20.580">
    <property type="match status" value="1"/>
</dbReference>
<evidence type="ECO:0000259" key="7">
    <source>
        <dbReference type="SMART" id="SM00849"/>
    </source>
</evidence>
<dbReference type="Proteomes" id="UP001055167">
    <property type="component" value="Unassembled WGS sequence"/>
</dbReference>
<accession>A0ABQ4QZ00</accession>
<name>A0ABQ4QZ00_9HYPH</name>
<evidence type="ECO:0000256" key="3">
    <source>
        <dbReference type="ARBA" id="ARBA00022801"/>
    </source>
</evidence>
<dbReference type="PANTHER" id="PTHR43694:SF1">
    <property type="entry name" value="RIBONUCLEASE J"/>
    <property type="match status" value="1"/>
</dbReference>
<gene>
    <name evidence="8" type="primary">rnj</name>
    <name evidence="8" type="ORF">OPKNFCMD_3220</name>
</gene>
<dbReference type="PANTHER" id="PTHR43694">
    <property type="entry name" value="RIBONUCLEASE J"/>
    <property type="match status" value="1"/>
</dbReference>
<evidence type="ECO:0000256" key="2">
    <source>
        <dbReference type="ARBA" id="ARBA00022723"/>
    </source>
</evidence>
<evidence type="ECO:0000256" key="5">
    <source>
        <dbReference type="ARBA" id="ARBA00022839"/>
    </source>
</evidence>
<keyword evidence="1" id="KW-0540">Nuclease</keyword>
<dbReference type="InterPro" id="IPR041636">
    <property type="entry name" value="RNase_J_C"/>
</dbReference>
<keyword evidence="4" id="KW-0862">Zinc</keyword>
<keyword evidence="5" id="KW-0269">Exonuclease</keyword>
<reference evidence="8" key="2">
    <citation type="submission" date="2021-08" db="EMBL/GenBank/DDBJ databases">
        <authorList>
            <person name="Tani A."/>
            <person name="Ola A."/>
            <person name="Ogura Y."/>
            <person name="Katsura K."/>
            <person name="Hayashi T."/>
        </authorList>
    </citation>
    <scope>NUCLEOTIDE SEQUENCE</scope>
    <source>
        <strain evidence="8">KCTC 52305</strain>
    </source>
</reference>
<evidence type="ECO:0000313" key="9">
    <source>
        <dbReference type="Proteomes" id="UP001055167"/>
    </source>
</evidence>
<keyword evidence="9" id="KW-1185">Reference proteome</keyword>
<protein>
    <submittedName>
        <fullName evidence="8">Ribonuclease J</fullName>
    </submittedName>
</protein>
<dbReference type="InterPro" id="IPR011108">
    <property type="entry name" value="RMMBL"/>
</dbReference>
<dbReference type="Gene3D" id="3.40.50.10710">
    <property type="entry name" value="Metallo-hydrolase/oxidoreductase"/>
    <property type="match status" value="1"/>
</dbReference>
<dbReference type="Pfam" id="PF22505">
    <property type="entry name" value="RNase_J_b_CASP"/>
    <property type="match status" value="1"/>
</dbReference>
<proteinExistence type="predicted"/>
<dbReference type="CDD" id="cd07714">
    <property type="entry name" value="RNaseJ_MBL-fold"/>
    <property type="match status" value="1"/>
</dbReference>
<evidence type="ECO:0000313" key="8">
    <source>
        <dbReference type="EMBL" id="GJD50478.1"/>
    </source>
</evidence>
<evidence type="ECO:0000256" key="4">
    <source>
        <dbReference type="ARBA" id="ARBA00022833"/>
    </source>
</evidence>
<dbReference type="Pfam" id="PF17770">
    <property type="entry name" value="RNase_J_C"/>
    <property type="match status" value="1"/>
</dbReference>
<dbReference type="RefSeq" id="WP_128564458.1">
    <property type="nucleotide sequence ID" value="NZ_BPQH01000009.1"/>
</dbReference>
<dbReference type="Pfam" id="PF00753">
    <property type="entry name" value="Lactamase_B"/>
    <property type="match status" value="1"/>
</dbReference>
<dbReference type="InterPro" id="IPR036866">
    <property type="entry name" value="RibonucZ/Hydroxyglut_hydro"/>
</dbReference>
<dbReference type="SMART" id="SM00849">
    <property type="entry name" value="Lactamase_B"/>
    <property type="match status" value="1"/>
</dbReference>
<dbReference type="InterPro" id="IPR055132">
    <property type="entry name" value="RNase_J_b_CASP"/>
</dbReference>